<feature type="region of interest" description="Disordered" evidence="1">
    <location>
        <begin position="1"/>
        <end position="61"/>
    </location>
</feature>
<sequence length="171" mass="18803">MSSTDSKTTESPENSTLDLDPQIQAKSPEEGKPQEDPGQSEKVGDKGGEDQVDEGEDEEEGECGFCLFMKGGGCKESFEAWEQCMVDAEKNKEDVAQKCFEITGALKKCMEAHSDYYEPLLKAEKAAEEEAIKELEREKEREAAALISSEQNAGTESSESQGIFDDNKRDG</sequence>
<dbReference type="PANTHER" id="PTHR34357">
    <property type="entry name" value="F7A19.14 PROTEIN-RELATED"/>
    <property type="match status" value="1"/>
</dbReference>
<evidence type="ECO:0000313" key="3">
    <source>
        <dbReference type="Proteomes" id="UP001652623"/>
    </source>
</evidence>
<dbReference type="KEGG" id="zju:107428938"/>
<feature type="compositionally biased region" description="Polar residues" evidence="1">
    <location>
        <begin position="148"/>
        <end position="161"/>
    </location>
</feature>
<proteinExistence type="predicted"/>
<gene>
    <name evidence="4" type="primary">LOC107428938</name>
</gene>
<evidence type="ECO:0000313" key="4">
    <source>
        <dbReference type="RefSeq" id="XP_015895028.3"/>
    </source>
</evidence>
<evidence type="ECO:0000259" key="2">
    <source>
        <dbReference type="SMART" id="SM01227"/>
    </source>
</evidence>
<dbReference type="Proteomes" id="UP001652623">
    <property type="component" value="Chromosome 12"/>
</dbReference>
<feature type="compositionally biased region" description="Polar residues" evidence="1">
    <location>
        <begin position="1"/>
        <end position="17"/>
    </location>
</feature>
<organism evidence="3 4">
    <name type="scientific">Ziziphus jujuba</name>
    <name type="common">Chinese jujube</name>
    <name type="synonym">Ziziphus sativa</name>
    <dbReference type="NCBI Taxonomy" id="326968"/>
    <lineage>
        <taxon>Eukaryota</taxon>
        <taxon>Viridiplantae</taxon>
        <taxon>Streptophyta</taxon>
        <taxon>Embryophyta</taxon>
        <taxon>Tracheophyta</taxon>
        <taxon>Spermatophyta</taxon>
        <taxon>Magnoliopsida</taxon>
        <taxon>eudicotyledons</taxon>
        <taxon>Gunneridae</taxon>
        <taxon>Pentapetalae</taxon>
        <taxon>rosids</taxon>
        <taxon>fabids</taxon>
        <taxon>Rosales</taxon>
        <taxon>Rhamnaceae</taxon>
        <taxon>Paliureae</taxon>
        <taxon>Ziziphus</taxon>
    </lineage>
</organism>
<name>A0A6P4AE11_ZIZJJ</name>
<dbReference type="GeneID" id="107428938"/>
<dbReference type="InterPro" id="IPR012891">
    <property type="entry name" value="GCK_dom"/>
</dbReference>
<feature type="compositionally biased region" description="Basic and acidic residues" evidence="1">
    <location>
        <begin position="133"/>
        <end position="143"/>
    </location>
</feature>
<protein>
    <submittedName>
        <fullName evidence="4">Uncharacterized protein LOC107428938</fullName>
    </submittedName>
</protein>
<feature type="region of interest" description="Disordered" evidence="1">
    <location>
        <begin position="133"/>
        <end position="171"/>
    </location>
</feature>
<reference evidence="4" key="1">
    <citation type="submission" date="2025-08" db="UniProtKB">
        <authorList>
            <consortium name="RefSeq"/>
        </authorList>
    </citation>
    <scope>IDENTIFICATION</scope>
    <source>
        <tissue evidence="4">Seedling</tissue>
    </source>
</reference>
<accession>A0A6P4AE11</accession>
<dbReference type="RefSeq" id="XP_015895028.3">
    <property type="nucleotide sequence ID" value="XM_016039542.4"/>
</dbReference>
<dbReference type="Gene3D" id="1.10.287.2900">
    <property type="match status" value="1"/>
</dbReference>
<dbReference type="InParanoid" id="A0A6P4AE11"/>
<feature type="domain" description="GCK" evidence="2">
    <location>
        <begin position="61"/>
        <end position="135"/>
    </location>
</feature>
<evidence type="ECO:0000256" key="1">
    <source>
        <dbReference type="SAM" id="MobiDB-lite"/>
    </source>
</evidence>
<dbReference type="Pfam" id="PF07802">
    <property type="entry name" value="GCK"/>
    <property type="match status" value="1"/>
</dbReference>
<dbReference type="SMART" id="SM01227">
    <property type="entry name" value="GCK"/>
    <property type="match status" value="1"/>
</dbReference>
<dbReference type="PANTHER" id="PTHR34357:SF2">
    <property type="entry name" value="F26F24.3-RELATED"/>
    <property type="match status" value="1"/>
</dbReference>
<feature type="compositionally biased region" description="Acidic residues" evidence="1">
    <location>
        <begin position="50"/>
        <end position="61"/>
    </location>
</feature>
<dbReference type="AlphaFoldDB" id="A0A6P4AE11"/>
<keyword evidence="3" id="KW-1185">Reference proteome</keyword>
<dbReference type="FunCoup" id="A0A6P4AE11">
    <property type="interactions" value="406"/>
</dbReference>